<reference evidence="3" key="2">
    <citation type="submission" date="2015-01" db="EMBL/GenBank/DDBJ databases">
        <title>Evolutionary Origins and Diversification of the Mycorrhizal Mutualists.</title>
        <authorList>
            <consortium name="DOE Joint Genome Institute"/>
            <consortium name="Mycorrhizal Genomics Consortium"/>
            <person name="Kohler A."/>
            <person name="Kuo A."/>
            <person name="Nagy L.G."/>
            <person name="Floudas D."/>
            <person name="Copeland A."/>
            <person name="Barry K.W."/>
            <person name="Cichocki N."/>
            <person name="Veneault-Fourrey C."/>
            <person name="LaButti K."/>
            <person name="Lindquist E.A."/>
            <person name="Lipzen A."/>
            <person name="Lundell T."/>
            <person name="Morin E."/>
            <person name="Murat C."/>
            <person name="Riley R."/>
            <person name="Ohm R."/>
            <person name="Sun H."/>
            <person name="Tunlid A."/>
            <person name="Henrissat B."/>
            <person name="Grigoriev I.V."/>
            <person name="Hibbett D.S."/>
            <person name="Martin F."/>
        </authorList>
    </citation>
    <scope>NUCLEOTIDE SEQUENCE [LARGE SCALE GENOMIC DNA]</scope>
    <source>
        <strain evidence="3">Foug A</strain>
    </source>
</reference>
<evidence type="ECO:0000313" key="2">
    <source>
        <dbReference type="EMBL" id="KIM58792.1"/>
    </source>
</evidence>
<dbReference type="AlphaFoldDB" id="A0A0C3A295"/>
<name>A0A0C3A295_9AGAM</name>
<accession>A0A0C3A295</accession>
<proteinExistence type="predicted"/>
<dbReference type="STRING" id="1036808.A0A0C3A295"/>
<evidence type="ECO:0000313" key="3">
    <source>
        <dbReference type="Proteomes" id="UP000053989"/>
    </source>
</evidence>
<dbReference type="Proteomes" id="UP000053989">
    <property type="component" value="Unassembled WGS sequence"/>
</dbReference>
<dbReference type="InParanoid" id="A0A0C3A295"/>
<organism evidence="2 3">
    <name type="scientific">Scleroderma citrinum Foug A</name>
    <dbReference type="NCBI Taxonomy" id="1036808"/>
    <lineage>
        <taxon>Eukaryota</taxon>
        <taxon>Fungi</taxon>
        <taxon>Dikarya</taxon>
        <taxon>Basidiomycota</taxon>
        <taxon>Agaricomycotina</taxon>
        <taxon>Agaricomycetes</taxon>
        <taxon>Agaricomycetidae</taxon>
        <taxon>Boletales</taxon>
        <taxon>Sclerodermatineae</taxon>
        <taxon>Sclerodermataceae</taxon>
        <taxon>Scleroderma</taxon>
    </lineage>
</organism>
<dbReference type="Pfam" id="PF05699">
    <property type="entry name" value="Dimer_Tnp_hAT"/>
    <property type="match status" value="1"/>
</dbReference>
<dbReference type="SUPFAM" id="SSF53098">
    <property type="entry name" value="Ribonuclease H-like"/>
    <property type="match status" value="1"/>
</dbReference>
<gene>
    <name evidence="2" type="ORF">SCLCIDRAFT_66498</name>
</gene>
<feature type="domain" description="HAT C-terminal dimerisation" evidence="1">
    <location>
        <begin position="145"/>
        <end position="214"/>
    </location>
</feature>
<dbReference type="GO" id="GO:0046983">
    <property type="term" value="F:protein dimerization activity"/>
    <property type="evidence" value="ECO:0007669"/>
    <property type="project" value="InterPro"/>
</dbReference>
<evidence type="ECO:0000259" key="1">
    <source>
        <dbReference type="Pfam" id="PF05699"/>
    </source>
</evidence>
<dbReference type="HOGENOM" id="CLU_080325_0_0_1"/>
<reference evidence="2 3" key="1">
    <citation type="submission" date="2014-04" db="EMBL/GenBank/DDBJ databases">
        <authorList>
            <consortium name="DOE Joint Genome Institute"/>
            <person name="Kuo A."/>
            <person name="Kohler A."/>
            <person name="Nagy L.G."/>
            <person name="Floudas D."/>
            <person name="Copeland A."/>
            <person name="Barry K.W."/>
            <person name="Cichocki N."/>
            <person name="Veneault-Fourrey C."/>
            <person name="LaButti K."/>
            <person name="Lindquist E.A."/>
            <person name="Lipzen A."/>
            <person name="Lundell T."/>
            <person name="Morin E."/>
            <person name="Murat C."/>
            <person name="Sun H."/>
            <person name="Tunlid A."/>
            <person name="Henrissat B."/>
            <person name="Grigoriev I.V."/>
            <person name="Hibbett D.S."/>
            <person name="Martin F."/>
            <person name="Nordberg H.P."/>
            <person name="Cantor M.N."/>
            <person name="Hua S.X."/>
        </authorList>
    </citation>
    <scope>NUCLEOTIDE SEQUENCE [LARGE SCALE GENOMIC DNA]</scope>
    <source>
        <strain evidence="2 3">Foug A</strain>
    </source>
</reference>
<feature type="non-terminal residue" evidence="2">
    <location>
        <position position="1"/>
    </location>
</feature>
<feature type="non-terminal residue" evidence="2">
    <location>
        <position position="242"/>
    </location>
</feature>
<keyword evidence="3" id="KW-1185">Reference proteome</keyword>
<dbReference type="InterPro" id="IPR008906">
    <property type="entry name" value="HATC_C_dom"/>
</dbReference>
<dbReference type="InterPro" id="IPR012337">
    <property type="entry name" value="RNaseH-like_sf"/>
</dbReference>
<protein>
    <recommendedName>
        <fullName evidence="1">HAT C-terminal dimerisation domain-containing protein</fullName>
    </recommendedName>
</protein>
<dbReference type="OrthoDB" id="2423954at2759"/>
<dbReference type="EMBL" id="KN822081">
    <property type="protein sequence ID" value="KIM58792.1"/>
    <property type="molecule type" value="Genomic_DNA"/>
</dbReference>
<sequence length="242" mass="27754">VKIHLEPLAVAANILQSSDARLDTTLLTWGNLYRIYSDPALDDVVHAQVLSSLSKRWLQMDQDVFISTVIMNPYVHGKGFAHGNPLLSPVGLYNITKRTCERMLRIHLGLEFHSAFFDYLMESNEFSSSLMGLTEWKQLCEQEQTNVNLVCLWEQLDTGISYGRNILINFAVRILSIVTNSASCEQTFSEFGIIHTKRRNRLSEEKVHKTTLVKMDLQRDQSSTGLLQTRKRRHFSDFESQS</sequence>